<dbReference type="EMBL" id="BMYM01000001">
    <property type="protein sequence ID" value="GHD27747.1"/>
    <property type="molecule type" value="Genomic_DNA"/>
</dbReference>
<protein>
    <submittedName>
        <fullName evidence="1">Uncharacterized protein</fullName>
    </submittedName>
</protein>
<accession>A0A918XDX3</accession>
<organism evidence="1 2">
    <name type="scientific">Parahalioglobus pacificus</name>
    <dbReference type="NCBI Taxonomy" id="930806"/>
    <lineage>
        <taxon>Bacteria</taxon>
        <taxon>Pseudomonadati</taxon>
        <taxon>Pseudomonadota</taxon>
        <taxon>Gammaproteobacteria</taxon>
        <taxon>Cellvibrionales</taxon>
        <taxon>Halieaceae</taxon>
        <taxon>Parahalioglobus</taxon>
    </lineage>
</organism>
<evidence type="ECO:0000313" key="1">
    <source>
        <dbReference type="EMBL" id="GHD27747.1"/>
    </source>
</evidence>
<name>A0A918XDX3_9GAMM</name>
<reference evidence="1" key="1">
    <citation type="journal article" date="2014" name="Int. J. Syst. Evol. Microbiol.">
        <title>Complete genome sequence of Corynebacterium casei LMG S-19264T (=DSM 44701T), isolated from a smear-ripened cheese.</title>
        <authorList>
            <consortium name="US DOE Joint Genome Institute (JGI-PGF)"/>
            <person name="Walter F."/>
            <person name="Albersmeier A."/>
            <person name="Kalinowski J."/>
            <person name="Ruckert C."/>
        </authorList>
    </citation>
    <scope>NUCLEOTIDE SEQUENCE</scope>
    <source>
        <strain evidence="1">KCTC 23430</strain>
    </source>
</reference>
<dbReference type="Proteomes" id="UP000644693">
    <property type="component" value="Unassembled WGS sequence"/>
</dbReference>
<comment type="caution">
    <text evidence="1">The sequence shown here is derived from an EMBL/GenBank/DDBJ whole genome shotgun (WGS) entry which is preliminary data.</text>
</comment>
<proteinExistence type="predicted"/>
<sequence length="249" mass="27554">MLVALAVDAWQQERDDTEQLQGYLASFVREIDQNLFSINIIKDDVVPTKLARLERVIAVLESGDEAALQSESLLSDMTLSTSNAELWLTRSSYDSVINAGGFRQLDDRELEAWISGIFTGPGVLLKQTTPLRGDYPALVSGLVPVDMMAAYNPLAGYFRNSDEAEDPNTLSPTVTEPSSRLGTAQRILASRDDLLLAARAEVSFATAVWYALARMESDFTHLRRRIVDHPLLQEVDTSNLFDSVVEDAD</sequence>
<evidence type="ECO:0000313" key="2">
    <source>
        <dbReference type="Proteomes" id="UP000644693"/>
    </source>
</evidence>
<gene>
    <name evidence="1" type="ORF">GCM10007053_06430</name>
</gene>
<dbReference type="AlphaFoldDB" id="A0A918XDX3"/>
<reference evidence="1" key="2">
    <citation type="submission" date="2020-09" db="EMBL/GenBank/DDBJ databases">
        <authorList>
            <person name="Sun Q."/>
            <person name="Kim S."/>
        </authorList>
    </citation>
    <scope>NUCLEOTIDE SEQUENCE</scope>
    <source>
        <strain evidence="1">KCTC 23430</strain>
    </source>
</reference>
<keyword evidence="2" id="KW-1185">Reference proteome</keyword>